<organism evidence="1 2">
    <name type="scientific">Coniosporium uncinatum</name>
    <dbReference type="NCBI Taxonomy" id="93489"/>
    <lineage>
        <taxon>Eukaryota</taxon>
        <taxon>Fungi</taxon>
        <taxon>Dikarya</taxon>
        <taxon>Ascomycota</taxon>
        <taxon>Pezizomycotina</taxon>
        <taxon>Dothideomycetes</taxon>
        <taxon>Dothideomycetes incertae sedis</taxon>
        <taxon>Coniosporium</taxon>
    </lineage>
</organism>
<accession>A0ACC3DJ76</accession>
<gene>
    <name evidence="1" type="ORF">LTS18_012431</name>
</gene>
<sequence length="272" mass="30690">MPTDDDRAHERETSNFQTFRECLSDATIRKLAIQPTKAKKSNKKNKLGRKNAIKPVVVTQPKSQHGEEGEQDTNNDAEGLADFTDYLASEIFSSFPPDLRLLSHAAVKEDVALKERYTDPLPNHIVEALVAPLPPSVPDSLTSYNVVPSSSDVANFLAPVLSAYCAAVTAPPPIWISTRTTYCELCLREWIPLTYHHLIPRAVHAKALKRGWHTEDVLNSVAWLCRACHSFVHGVAGNEELAREWYTVDLLAERDDVQKWVRWVGRVRWKSR</sequence>
<keyword evidence="2" id="KW-1185">Reference proteome</keyword>
<evidence type="ECO:0000313" key="2">
    <source>
        <dbReference type="Proteomes" id="UP001186974"/>
    </source>
</evidence>
<protein>
    <submittedName>
        <fullName evidence="1">Uncharacterized protein</fullName>
    </submittedName>
</protein>
<dbReference type="Proteomes" id="UP001186974">
    <property type="component" value="Unassembled WGS sequence"/>
</dbReference>
<evidence type="ECO:0000313" key="1">
    <source>
        <dbReference type="EMBL" id="KAK3076651.1"/>
    </source>
</evidence>
<name>A0ACC3DJ76_9PEZI</name>
<reference evidence="1" key="1">
    <citation type="submission" date="2024-09" db="EMBL/GenBank/DDBJ databases">
        <title>Black Yeasts Isolated from many extreme environments.</title>
        <authorList>
            <person name="Coleine C."/>
            <person name="Stajich J.E."/>
            <person name="Selbmann L."/>
        </authorList>
    </citation>
    <scope>NUCLEOTIDE SEQUENCE</scope>
    <source>
        <strain evidence="1">CCFEE 5737</strain>
    </source>
</reference>
<proteinExistence type="predicted"/>
<dbReference type="EMBL" id="JAWDJW010003720">
    <property type="protein sequence ID" value="KAK3076651.1"/>
    <property type="molecule type" value="Genomic_DNA"/>
</dbReference>
<comment type="caution">
    <text evidence="1">The sequence shown here is derived from an EMBL/GenBank/DDBJ whole genome shotgun (WGS) entry which is preliminary data.</text>
</comment>